<reference evidence="1 2" key="1">
    <citation type="journal article" date="2016" name="Nat. Commun.">
        <title>Extremotolerant tardigrade genome and improved radiotolerance of human cultured cells by tardigrade-unique protein.</title>
        <authorList>
            <person name="Hashimoto T."/>
            <person name="Horikawa D.D."/>
            <person name="Saito Y."/>
            <person name="Kuwahara H."/>
            <person name="Kozuka-Hata H."/>
            <person name="Shin-I T."/>
            <person name="Minakuchi Y."/>
            <person name="Ohishi K."/>
            <person name="Motoyama A."/>
            <person name="Aizu T."/>
            <person name="Enomoto A."/>
            <person name="Kondo K."/>
            <person name="Tanaka S."/>
            <person name="Hara Y."/>
            <person name="Koshikawa S."/>
            <person name="Sagara H."/>
            <person name="Miura T."/>
            <person name="Yokobori S."/>
            <person name="Miyagawa K."/>
            <person name="Suzuki Y."/>
            <person name="Kubo T."/>
            <person name="Oyama M."/>
            <person name="Kohara Y."/>
            <person name="Fujiyama A."/>
            <person name="Arakawa K."/>
            <person name="Katayama T."/>
            <person name="Toyoda A."/>
            <person name="Kunieda T."/>
        </authorList>
    </citation>
    <scope>NUCLEOTIDE SEQUENCE [LARGE SCALE GENOMIC DNA]</scope>
    <source>
        <strain evidence="1 2">YOKOZUNA-1</strain>
    </source>
</reference>
<keyword evidence="2" id="KW-1185">Reference proteome</keyword>
<protein>
    <submittedName>
        <fullName evidence="1">Uncharacterized protein</fullName>
    </submittedName>
</protein>
<proteinExistence type="predicted"/>
<dbReference type="Proteomes" id="UP000186922">
    <property type="component" value="Unassembled WGS sequence"/>
</dbReference>
<gene>
    <name evidence="1" type="primary">RvY_15978-1</name>
    <name evidence="1" type="synonym">RvY_15978.1</name>
    <name evidence="1" type="ORF">RvY_15978</name>
</gene>
<comment type="caution">
    <text evidence="1">The sequence shown here is derived from an EMBL/GenBank/DDBJ whole genome shotgun (WGS) entry which is preliminary data.</text>
</comment>
<evidence type="ECO:0000313" key="1">
    <source>
        <dbReference type="EMBL" id="GAV05922.1"/>
    </source>
</evidence>
<dbReference type="AlphaFoldDB" id="A0A1D1VWT7"/>
<name>A0A1D1VWT7_RAMVA</name>
<dbReference type="EMBL" id="BDGG01000012">
    <property type="protein sequence ID" value="GAV05922.1"/>
    <property type="molecule type" value="Genomic_DNA"/>
</dbReference>
<sequence>MSHKSTSTRWRQLSFVRDSSLLKLNNSDTDFYNALQMKVINQVVCRGTAKHLRVLITVVLGSYGAHPIDSFHVVHSQSIRRISAPLSTRAAFLSRVEAPERNGRESWIKTSRIQMLETSSAPGRKNLN</sequence>
<accession>A0A1D1VWT7</accession>
<evidence type="ECO:0000313" key="2">
    <source>
        <dbReference type="Proteomes" id="UP000186922"/>
    </source>
</evidence>
<organism evidence="1 2">
    <name type="scientific">Ramazzottius varieornatus</name>
    <name type="common">Water bear</name>
    <name type="synonym">Tardigrade</name>
    <dbReference type="NCBI Taxonomy" id="947166"/>
    <lineage>
        <taxon>Eukaryota</taxon>
        <taxon>Metazoa</taxon>
        <taxon>Ecdysozoa</taxon>
        <taxon>Tardigrada</taxon>
        <taxon>Eutardigrada</taxon>
        <taxon>Parachela</taxon>
        <taxon>Hypsibioidea</taxon>
        <taxon>Ramazzottiidae</taxon>
        <taxon>Ramazzottius</taxon>
    </lineage>
</organism>